<evidence type="ECO:0000313" key="11">
    <source>
        <dbReference type="Proteomes" id="UP001319080"/>
    </source>
</evidence>
<gene>
    <name evidence="10" type="ORF">KK062_22795</name>
</gene>
<comment type="subcellular location">
    <subcellularLocation>
        <location evidence="1">Cell membrane</location>
        <topology evidence="1">Multi-pass membrane protein</topology>
    </subcellularLocation>
</comment>
<dbReference type="Pfam" id="PF02687">
    <property type="entry name" value="FtsX"/>
    <property type="match status" value="1"/>
</dbReference>
<feature type="transmembrane region" description="Helical" evidence="7">
    <location>
        <begin position="296"/>
        <end position="316"/>
    </location>
</feature>
<evidence type="ECO:0000256" key="4">
    <source>
        <dbReference type="ARBA" id="ARBA00022989"/>
    </source>
</evidence>
<dbReference type="Proteomes" id="UP001319080">
    <property type="component" value="Unassembled WGS sequence"/>
</dbReference>
<feature type="domain" description="ABC3 transporter permease C-terminal" evidence="8">
    <location>
        <begin position="295"/>
        <end position="412"/>
    </location>
</feature>
<dbReference type="RefSeq" id="WP_254086665.1">
    <property type="nucleotide sequence ID" value="NZ_JAHESE010000029.1"/>
</dbReference>
<dbReference type="Pfam" id="PF12704">
    <property type="entry name" value="MacB_PCD"/>
    <property type="match status" value="1"/>
</dbReference>
<dbReference type="InterPro" id="IPR025857">
    <property type="entry name" value="MacB_PCD"/>
</dbReference>
<evidence type="ECO:0000259" key="8">
    <source>
        <dbReference type="Pfam" id="PF02687"/>
    </source>
</evidence>
<evidence type="ECO:0000259" key="9">
    <source>
        <dbReference type="Pfam" id="PF12704"/>
    </source>
</evidence>
<accession>A0AAP2GSA5</accession>
<evidence type="ECO:0000256" key="6">
    <source>
        <dbReference type="SAM" id="MobiDB-lite"/>
    </source>
</evidence>
<reference evidence="10 11" key="1">
    <citation type="submission" date="2021-05" db="EMBL/GenBank/DDBJ databases">
        <title>A Polyphasic approach of four new species of the genus Ohtaekwangia: Ohtaekwangia histidinii sp. nov., Ohtaekwangia cretensis sp. nov., Ohtaekwangia indiensis sp. nov., Ohtaekwangia reichenbachii sp. nov. from diverse environment.</title>
        <authorList>
            <person name="Octaviana S."/>
        </authorList>
    </citation>
    <scope>NUCLEOTIDE SEQUENCE [LARGE SCALE GENOMIC DNA]</scope>
    <source>
        <strain evidence="10 11">PWU5</strain>
    </source>
</reference>
<dbReference type="InterPro" id="IPR051125">
    <property type="entry name" value="ABC-4/HrtB_transporter"/>
</dbReference>
<comment type="caution">
    <text evidence="10">The sequence shown here is derived from an EMBL/GenBank/DDBJ whole genome shotgun (WGS) entry which is preliminary data.</text>
</comment>
<dbReference type="InterPro" id="IPR003838">
    <property type="entry name" value="ABC3_permease_C"/>
</dbReference>
<dbReference type="AlphaFoldDB" id="A0AAP2GSA5"/>
<evidence type="ECO:0000313" key="10">
    <source>
        <dbReference type="EMBL" id="MBT1711089.1"/>
    </source>
</evidence>
<dbReference type="EMBL" id="JAHESE010000029">
    <property type="protein sequence ID" value="MBT1711089.1"/>
    <property type="molecule type" value="Genomic_DNA"/>
</dbReference>
<proteinExistence type="predicted"/>
<sequence>MSLLTLVWNYLKARPLNTAINILLLSLGIAVITILLLFSQQLEKKITENAKGIDLVVGAKGSPLQIILCNIFHIDFPTGNIKLFEAERIAKNRLVKKAIPLALGDSYNTYRIIGTNRAYADLYHGELATGAWWDKDLQVTLGANVAALTKLKPGDHFASAHGLTEGGHAHEEHQYVVVGILKPSNSVLDNVILTNVESVWTVHEEHGEEDEHEEHAEEAPVRDSTFVPSPLIPSVAKGDSTKEITAMLLQYRSPMGAIQLPRIVNAQSSLQAASPAFETARLFSILGVGVDILMGFAYVLIVISGLSIFIALYNSLKERRYDLAIMRSMGATRTKVFISILLEGGFLTLAGSVLGLLAGHGAVMLLAGMAEQAQRTGISGLVFYPQEWIILVGSLLLGLVCAVIPAVQAYRTDISKVLAGH</sequence>
<keyword evidence="3 7" id="KW-0812">Transmembrane</keyword>
<dbReference type="PANTHER" id="PTHR43738:SF2">
    <property type="entry name" value="ABC TRANSPORTER PERMEASE"/>
    <property type="match status" value="1"/>
</dbReference>
<evidence type="ECO:0000256" key="5">
    <source>
        <dbReference type="ARBA" id="ARBA00023136"/>
    </source>
</evidence>
<feature type="domain" description="MacB-like periplasmic core" evidence="9">
    <location>
        <begin position="18"/>
        <end position="198"/>
    </location>
</feature>
<organism evidence="10 11">
    <name type="scientific">Dawidia cretensis</name>
    <dbReference type="NCBI Taxonomy" id="2782350"/>
    <lineage>
        <taxon>Bacteria</taxon>
        <taxon>Pseudomonadati</taxon>
        <taxon>Bacteroidota</taxon>
        <taxon>Cytophagia</taxon>
        <taxon>Cytophagales</taxon>
        <taxon>Chryseotaleaceae</taxon>
        <taxon>Dawidia</taxon>
    </lineage>
</organism>
<name>A0AAP2GSA5_9BACT</name>
<feature type="transmembrane region" description="Helical" evidence="7">
    <location>
        <begin position="336"/>
        <end position="368"/>
    </location>
</feature>
<feature type="region of interest" description="Disordered" evidence="6">
    <location>
        <begin position="204"/>
        <end position="223"/>
    </location>
</feature>
<dbReference type="GO" id="GO:0005886">
    <property type="term" value="C:plasma membrane"/>
    <property type="evidence" value="ECO:0007669"/>
    <property type="project" value="UniProtKB-SubCell"/>
</dbReference>
<keyword evidence="11" id="KW-1185">Reference proteome</keyword>
<evidence type="ECO:0000256" key="2">
    <source>
        <dbReference type="ARBA" id="ARBA00022475"/>
    </source>
</evidence>
<dbReference type="PANTHER" id="PTHR43738">
    <property type="entry name" value="ABC TRANSPORTER, MEMBRANE PROTEIN"/>
    <property type="match status" value="1"/>
</dbReference>
<evidence type="ECO:0000256" key="1">
    <source>
        <dbReference type="ARBA" id="ARBA00004651"/>
    </source>
</evidence>
<feature type="transmembrane region" description="Helical" evidence="7">
    <location>
        <begin position="20"/>
        <end position="38"/>
    </location>
</feature>
<evidence type="ECO:0000256" key="3">
    <source>
        <dbReference type="ARBA" id="ARBA00022692"/>
    </source>
</evidence>
<keyword evidence="4 7" id="KW-1133">Transmembrane helix</keyword>
<keyword evidence="2" id="KW-1003">Cell membrane</keyword>
<evidence type="ECO:0000256" key="7">
    <source>
        <dbReference type="SAM" id="Phobius"/>
    </source>
</evidence>
<keyword evidence="5 7" id="KW-0472">Membrane</keyword>
<protein>
    <submittedName>
        <fullName evidence="10">ABC transporter permease</fullName>
    </submittedName>
</protein>
<feature type="transmembrane region" description="Helical" evidence="7">
    <location>
        <begin position="388"/>
        <end position="407"/>
    </location>
</feature>